<evidence type="ECO:0000313" key="3">
    <source>
        <dbReference type="EMBL" id="SFL53010.1"/>
    </source>
</evidence>
<dbReference type="EMBL" id="FOTQ01000001">
    <property type="protein sequence ID" value="SFL53010.1"/>
    <property type="molecule type" value="Genomic_DNA"/>
</dbReference>
<accession>A0A1I4IF86</accession>
<reference evidence="3 4" key="1">
    <citation type="submission" date="2016-10" db="EMBL/GenBank/DDBJ databases">
        <authorList>
            <person name="de Groot N.N."/>
        </authorList>
    </citation>
    <scope>NUCLEOTIDE SEQUENCE [LARGE SCALE GENOMIC DNA]</scope>
    <source>
        <strain evidence="3 4">DSM 15283</strain>
    </source>
</reference>
<feature type="domain" description="DUF4342" evidence="2">
    <location>
        <begin position="8"/>
        <end position="87"/>
    </location>
</feature>
<dbReference type="InterPro" id="IPR025642">
    <property type="entry name" value="DUF4342"/>
</dbReference>
<keyword evidence="1" id="KW-0812">Transmembrane</keyword>
<protein>
    <recommendedName>
        <fullName evidence="2">DUF4342 domain-containing protein</fullName>
    </recommendedName>
</protein>
<feature type="transmembrane region" description="Helical" evidence="1">
    <location>
        <begin position="51"/>
        <end position="78"/>
    </location>
</feature>
<sequence length="97" mass="10249">MSDDKKPDWIEEIEVAGEKLVEEVKRIAAEGKASRIRIYEPDGDIAVDIPLTVGAIAGGAVVLAAPVLAIVGALAAFVSKVRIEIVREDPPEEDGAD</sequence>
<keyword evidence="1" id="KW-0472">Membrane</keyword>
<dbReference type="OrthoDB" id="7876813at2"/>
<proteinExistence type="predicted"/>
<keyword evidence="1" id="KW-1133">Transmembrane helix</keyword>
<dbReference type="Proteomes" id="UP000199144">
    <property type="component" value="Unassembled WGS sequence"/>
</dbReference>
<evidence type="ECO:0000313" key="4">
    <source>
        <dbReference type="Proteomes" id="UP000199144"/>
    </source>
</evidence>
<organism evidence="3 4">
    <name type="scientific">Shimia aestuarii</name>
    <dbReference type="NCBI Taxonomy" id="254406"/>
    <lineage>
        <taxon>Bacteria</taxon>
        <taxon>Pseudomonadati</taxon>
        <taxon>Pseudomonadota</taxon>
        <taxon>Alphaproteobacteria</taxon>
        <taxon>Rhodobacterales</taxon>
        <taxon>Roseobacteraceae</taxon>
    </lineage>
</organism>
<dbReference type="Pfam" id="PF14242">
    <property type="entry name" value="DUF4342"/>
    <property type="match status" value="1"/>
</dbReference>
<dbReference type="STRING" id="254406.SAMN04488042_101581"/>
<dbReference type="AlphaFoldDB" id="A0A1I4IF86"/>
<gene>
    <name evidence="3" type="ORF">SAMN04488042_101581</name>
</gene>
<evidence type="ECO:0000256" key="1">
    <source>
        <dbReference type="SAM" id="Phobius"/>
    </source>
</evidence>
<name>A0A1I4IF86_9RHOB</name>
<keyword evidence="4" id="KW-1185">Reference proteome</keyword>
<dbReference type="RefSeq" id="WP_093090690.1">
    <property type="nucleotide sequence ID" value="NZ_FOTQ01000001.1"/>
</dbReference>
<evidence type="ECO:0000259" key="2">
    <source>
        <dbReference type="Pfam" id="PF14242"/>
    </source>
</evidence>